<evidence type="ECO:0000313" key="2">
    <source>
        <dbReference type="EMBL" id="GAA0498530.1"/>
    </source>
</evidence>
<evidence type="ECO:0000313" key="3">
    <source>
        <dbReference type="Proteomes" id="UP001500880"/>
    </source>
</evidence>
<keyword evidence="1" id="KW-0472">Membrane</keyword>
<evidence type="ECO:0000256" key="1">
    <source>
        <dbReference type="SAM" id="Phobius"/>
    </source>
</evidence>
<feature type="transmembrane region" description="Helical" evidence="1">
    <location>
        <begin position="229"/>
        <end position="251"/>
    </location>
</feature>
<dbReference type="Proteomes" id="UP001500880">
    <property type="component" value="Unassembled WGS sequence"/>
</dbReference>
<feature type="transmembrane region" description="Helical" evidence="1">
    <location>
        <begin position="184"/>
        <end position="209"/>
    </location>
</feature>
<dbReference type="EMBL" id="BAAADO010000005">
    <property type="protein sequence ID" value="GAA0498530.1"/>
    <property type="molecule type" value="Genomic_DNA"/>
</dbReference>
<feature type="transmembrane region" description="Helical" evidence="1">
    <location>
        <begin position="20"/>
        <end position="41"/>
    </location>
</feature>
<feature type="transmembrane region" description="Helical" evidence="1">
    <location>
        <begin position="78"/>
        <end position="97"/>
    </location>
</feature>
<proteinExistence type="predicted"/>
<feature type="transmembrane region" description="Helical" evidence="1">
    <location>
        <begin position="118"/>
        <end position="140"/>
    </location>
</feature>
<reference evidence="2 3" key="1">
    <citation type="journal article" date="2019" name="Int. J. Syst. Evol. Microbiol.">
        <title>The Global Catalogue of Microorganisms (GCM) 10K type strain sequencing project: providing services to taxonomists for standard genome sequencing and annotation.</title>
        <authorList>
            <consortium name="The Broad Institute Genomics Platform"/>
            <consortium name="The Broad Institute Genome Sequencing Center for Infectious Disease"/>
            <person name="Wu L."/>
            <person name="Ma J."/>
        </authorList>
    </citation>
    <scope>NUCLEOTIDE SEQUENCE [LARGE SCALE GENOMIC DNA]</scope>
    <source>
        <strain evidence="2 3">JCM 12389</strain>
    </source>
</reference>
<organism evidence="2 3">
    <name type="scientific">Salinibacillus aidingensis</name>
    <dbReference type="NCBI Taxonomy" id="237684"/>
    <lineage>
        <taxon>Bacteria</taxon>
        <taxon>Bacillati</taxon>
        <taxon>Bacillota</taxon>
        <taxon>Bacilli</taxon>
        <taxon>Bacillales</taxon>
        <taxon>Bacillaceae</taxon>
        <taxon>Salinibacillus</taxon>
    </lineage>
</organism>
<protein>
    <submittedName>
        <fullName evidence="2">ABC transporter permease subunit</fullName>
    </submittedName>
</protein>
<comment type="caution">
    <text evidence="2">The sequence shown here is derived from an EMBL/GenBank/DDBJ whole genome shotgun (WGS) entry which is preliminary data.</text>
</comment>
<accession>A0ABN1BIC6</accession>
<sequence length="256" mass="28629">MKWSVIYKREMMEYARNIKWIWVPIVFFIFGIMDQITMYYLPKIIDATGGMPEGAEINIPTPPPAEAFFLSINEMNSLGILIIGLISMGLIAGELKNGVYELVLSKPVKFANYVTAKWAALSTLVLVSLFTGLLAGWYYTNILFGDLGFDKFLTAFLIYGIYLIFFITIAVLVNTWFKSPGMVLFLSILLIVLVNLLTSAFGHILTWSPGHISSYISTYLFTGTLTGEMWGAIGTTIVLIIGMLFAAVEILKRKEL</sequence>
<gene>
    <name evidence="2" type="ORF">GCM10008986_27050</name>
</gene>
<keyword evidence="3" id="KW-1185">Reference proteome</keyword>
<dbReference type="RefSeq" id="WP_343842088.1">
    <property type="nucleotide sequence ID" value="NZ_BAAADO010000005.1"/>
</dbReference>
<dbReference type="PANTHER" id="PTHR43471">
    <property type="entry name" value="ABC TRANSPORTER PERMEASE"/>
    <property type="match status" value="1"/>
</dbReference>
<keyword evidence="1" id="KW-0812">Transmembrane</keyword>
<dbReference type="Pfam" id="PF12679">
    <property type="entry name" value="ABC2_membrane_2"/>
    <property type="match status" value="1"/>
</dbReference>
<keyword evidence="1" id="KW-1133">Transmembrane helix</keyword>
<name>A0ABN1BIC6_9BACI</name>
<feature type="transmembrane region" description="Helical" evidence="1">
    <location>
        <begin position="152"/>
        <end position="177"/>
    </location>
</feature>